<dbReference type="OrthoDB" id="195736at2759"/>
<evidence type="ECO:0000256" key="1">
    <source>
        <dbReference type="SAM" id="MobiDB-lite"/>
    </source>
</evidence>
<comment type="caution">
    <text evidence="2">The sequence shown here is derived from an EMBL/GenBank/DDBJ whole genome shotgun (WGS) entry which is preliminary data.</text>
</comment>
<protein>
    <recommendedName>
        <fullName evidence="4">SPRY domain-containing protein</fullName>
    </recommendedName>
</protein>
<dbReference type="EMBL" id="SNRW01000347">
    <property type="protein sequence ID" value="KAA6401700.1"/>
    <property type="molecule type" value="Genomic_DNA"/>
</dbReference>
<name>A0A5J4X3B6_9EUKA</name>
<dbReference type="InterPro" id="IPR011989">
    <property type="entry name" value="ARM-like"/>
</dbReference>
<accession>A0A5J4X3B6</accession>
<proteinExistence type="predicted"/>
<dbReference type="InterPro" id="IPR016024">
    <property type="entry name" value="ARM-type_fold"/>
</dbReference>
<gene>
    <name evidence="2" type="ORF">EZS28_002769</name>
</gene>
<dbReference type="Gene3D" id="2.60.120.920">
    <property type="match status" value="1"/>
</dbReference>
<dbReference type="SUPFAM" id="SSF48371">
    <property type="entry name" value="ARM repeat"/>
    <property type="match status" value="1"/>
</dbReference>
<dbReference type="Gene3D" id="1.25.10.10">
    <property type="entry name" value="Leucine-rich Repeat Variant"/>
    <property type="match status" value="1"/>
</dbReference>
<reference evidence="2 3" key="1">
    <citation type="submission" date="2019-03" db="EMBL/GenBank/DDBJ databases">
        <title>Single cell metagenomics reveals metabolic interactions within the superorganism composed of flagellate Streblomastix strix and complex community of Bacteroidetes bacteria on its surface.</title>
        <authorList>
            <person name="Treitli S.C."/>
            <person name="Kolisko M."/>
            <person name="Husnik F."/>
            <person name="Keeling P."/>
            <person name="Hampl V."/>
        </authorList>
    </citation>
    <scope>NUCLEOTIDE SEQUENCE [LARGE SCALE GENOMIC DNA]</scope>
    <source>
        <strain evidence="2">ST1C</strain>
    </source>
</reference>
<evidence type="ECO:0000313" key="2">
    <source>
        <dbReference type="EMBL" id="KAA6401700.1"/>
    </source>
</evidence>
<dbReference type="Proteomes" id="UP000324800">
    <property type="component" value="Unassembled WGS sequence"/>
</dbReference>
<organism evidence="2 3">
    <name type="scientific">Streblomastix strix</name>
    <dbReference type="NCBI Taxonomy" id="222440"/>
    <lineage>
        <taxon>Eukaryota</taxon>
        <taxon>Metamonada</taxon>
        <taxon>Preaxostyla</taxon>
        <taxon>Oxymonadida</taxon>
        <taxon>Streblomastigidae</taxon>
        <taxon>Streblomastix</taxon>
    </lineage>
</organism>
<evidence type="ECO:0000313" key="3">
    <source>
        <dbReference type="Proteomes" id="UP000324800"/>
    </source>
</evidence>
<evidence type="ECO:0008006" key="4">
    <source>
        <dbReference type="Google" id="ProtNLM"/>
    </source>
</evidence>
<feature type="region of interest" description="Disordered" evidence="1">
    <location>
        <begin position="307"/>
        <end position="328"/>
    </location>
</feature>
<dbReference type="AlphaFoldDB" id="A0A5J4X3B6"/>
<sequence>MDEESVRASKVTSFATEQNIFDATNIPQLAFAIKSPDKNIQIPSQKHILDIVVNKPESIEAIYENDIVNILNKLLNDSQEGEVIILSNAIMNVIGLQSGVVDAVVRARAATEPLIQIIHSPNEKQSKQGSKALSDLVAENETIRSSLLTTGFAELVLHTLTSNNQIQSKSSSSSSDIIPIFIKVGLLDVVLRLVTTAEGLQPLSLLIPILEDLKQNGENELKNKSKKILTLLQSEGINFSPSQQNDEDLNKEKVENIRLREEIKQKVEEIRMKDEENKRKEEVNKRNDEEQIRKDEEIRKLKEELEKQKKEKERISNEFQKEKSGKERITEEFQRERNKKEKHIEENKKLKDEIEKMKQNEKSKDTSIPIEIINPDPLQINITDEDGTMKKINKNSTKNNVVSLSQVLEDGIYSIETQFINSEEAFIGVGVVENSYKILDDSRPDRSPHAEHMAAYGIGIENSFIWCKGKEIPGNSPIRDNKIVKAEYDSDKGTLFFFLDGIQQPNYITGIKEKVRFIV</sequence>
<dbReference type="InterPro" id="IPR043136">
    <property type="entry name" value="B30.2/SPRY_sf"/>
</dbReference>